<accession>A0AAD2FMI8</accession>
<organism evidence="1 2">
    <name type="scientific">Cylindrotheca closterium</name>
    <dbReference type="NCBI Taxonomy" id="2856"/>
    <lineage>
        <taxon>Eukaryota</taxon>
        <taxon>Sar</taxon>
        <taxon>Stramenopiles</taxon>
        <taxon>Ochrophyta</taxon>
        <taxon>Bacillariophyta</taxon>
        <taxon>Bacillariophyceae</taxon>
        <taxon>Bacillariophycidae</taxon>
        <taxon>Bacillariales</taxon>
        <taxon>Bacillariaceae</taxon>
        <taxon>Cylindrotheca</taxon>
    </lineage>
</organism>
<gene>
    <name evidence="1" type="ORF">CYCCA115_LOCUS9979</name>
</gene>
<protein>
    <submittedName>
        <fullName evidence="1">Uncharacterized protein</fullName>
    </submittedName>
</protein>
<evidence type="ECO:0000313" key="2">
    <source>
        <dbReference type="Proteomes" id="UP001295423"/>
    </source>
</evidence>
<comment type="caution">
    <text evidence="1">The sequence shown here is derived from an EMBL/GenBank/DDBJ whole genome shotgun (WGS) entry which is preliminary data.</text>
</comment>
<keyword evidence="2" id="KW-1185">Reference proteome</keyword>
<dbReference type="Proteomes" id="UP001295423">
    <property type="component" value="Unassembled WGS sequence"/>
</dbReference>
<sequence length="186" mass="21134">CSEESTNSYLDRIEDYLSWPNIGGSYPELQQVVQTYAPSNQDCRDLYLQAQDSTLNPEGMAANDQNKRIIQATIDELLVIEGGKAFFTVLNEKAQICSLFIVPTQKLFEIDQMLNKLLKWKGMDFNDGKPRGLYTDTWPNSKDYWEKRLAPNTEGAVPFQSVTHEASKFAAQTFLADQREIPKGNL</sequence>
<dbReference type="EMBL" id="CAKOGP040001543">
    <property type="protein sequence ID" value="CAJ1945836.1"/>
    <property type="molecule type" value="Genomic_DNA"/>
</dbReference>
<proteinExistence type="predicted"/>
<dbReference type="AlphaFoldDB" id="A0AAD2FMI8"/>
<evidence type="ECO:0000313" key="1">
    <source>
        <dbReference type="EMBL" id="CAJ1945836.1"/>
    </source>
</evidence>
<feature type="non-terminal residue" evidence="1">
    <location>
        <position position="1"/>
    </location>
</feature>
<reference evidence="1" key="1">
    <citation type="submission" date="2023-08" db="EMBL/GenBank/DDBJ databases">
        <authorList>
            <person name="Audoor S."/>
            <person name="Bilcke G."/>
        </authorList>
    </citation>
    <scope>NUCLEOTIDE SEQUENCE</scope>
</reference>
<name>A0AAD2FMI8_9STRA</name>